<comment type="caution">
    <text evidence="1">The sequence shown here is derived from an EMBL/GenBank/DDBJ whole genome shotgun (WGS) entry which is preliminary data.</text>
</comment>
<accession>A0ABN8TN56</accession>
<sequence>MLIARVFSKKLGVFDKYSSRAQNTLLAIAGNPTFSGVRLRKTHVYSNRCVES</sequence>
<keyword evidence="2" id="KW-1185">Reference proteome</keyword>
<evidence type="ECO:0000313" key="1">
    <source>
        <dbReference type="EMBL" id="CAH8192850.1"/>
    </source>
</evidence>
<reference evidence="1" key="1">
    <citation type="submission" date="2022-06" db="EMBL/GenBank/DDBJ databases">
        <authorList>
            <person name="Goudenege D."/>
            <person name="Le Roux F."/>
        </authorList>
    </citation>
    <scope>NUCLEOTIDE SEQUENCE</scope>
    <source>
        <strain evidence="1">12-063</strain>
    </source>
</reference>
<dbReference type="EMBL" id="CALYLK010000001">
    <property type="protein sequence ID" value="CAH8192850.1"/>
    <property type="molecule type" value="Genomic_DNA"/>
</dbReference>
<proteinExistence type="predicted"/>
<organism evidence="1 2">
    <name type="scientific">Vibrio aestuarianus</name>
    <dbReference type="NCBI Taxonomy" id="28171"/>
    <lineage>
        <taxon>Bacteria</taxon>
        <taxon>Pseudomonadati</taxon>
        <taxon>Pseudomonadota</taxon>
        <taxon>Gammaproteobacteria</taxon>
        <taxon>Vibrionales</taxon>
        <taxon>Vibrionaceae</taxon>
        <taxon>Vibrio</taxon>
    </lineage>
</organism>
<name>A0ABN8TN56_9VIBR</name>
<evidence type="ECO:0000313" key="2">
    <source>
        <dbReference type="Proteomes" id="UP001152658"/>
    </source>
</evidence>
<protein>
    <submittedName>
        <fullName evidence="1">Uncharacterized protein</fullName>
    </submittedName>
</protein>
<gene>
    <name evidence="1" type="ORF">VAE063_1000368</name>
</gene>
<dbReference type="Proteomes" id="UP001152658">
    <property type="component" value="Unassembled WGS sequence"/>
</dbReference>